<keyword evidence="1" id="KW-1133">Transmembrane helix</keyword>
<feature type="signal peptide" evidence="2">
    <location>
        <begin position="1"/>
        <end position="20"/>
    </location>
</feature>
<keyword evidence="1" id="KW-0812">Transmembrane</keyword>
<dbReference type="AlphaFoldDB" id="A0A210Q5V6"/>
<evidence type="ECO:0000313" key="4">
    <source>
        <dbReference type="Proteomes" id="UP000242188"/>
    </source>
</evidence>
<name>A0A210Q5V6_MIZYE</name>
<reference evidence="3 4" key="1">
    <citation type="journal article" date="2017" name="Nat. Ecol. Evol.">
        <title>Scallop genome provides insights into evolution of bilaterian karyotype and development.</title>
        <authorList>
            <person name="Wang S."/>
            <person name="Zhang J."/>
            <person name="Jiao W."/>
            <person name="Li J."/>
            <person name="Xun X."/>
            <person name="Sun Y."/>
            <person name="Guo X."/>
            <person name="Huan P."/>
            <person name="Dong B."/>
            <person name="Zhang L."/>
            <person name="Hu X."/>
            <person name="Sun X."/>
            <person name="Wang J."/>
            <person name="Zhao C."/>
            <person name="Wang Y."/>
            <person name="Wang D."/>
            <person name="Huang X."/>
            <person name="Wang R."/>
            <person name="Lv J."/>
            <person name="Li Y."/>
            <person name="Zhang Z."/>
            <person name="Liu B."/>
            <person name="Lu W."/>
            <person name="Hui Y."/>
            <person name="Liang J."/>
            <person name="Zhou Z."/>
            <person name="Hou R."/>
            <person name="Li X."/>
            <person name="Liu Y."/>
            <person name="Li H."/>
            <person name="Ning X."/>
            <person name="Lin Y."/>
            <person name="Zhao L."/>
            <person name="Xing Q."/>
            <person name="Dou J."/>
            <person name="Li Y."/>
            <person name="Mao J."/>
            <person name="Guo H."/>
            <person name="Dou H."/>
            <person name="Li T."/>
            <person name="Mu C."/>
            <person name="Jiang W."/>
            <person name="Fu Q."/>
            <person name="Fu X."/>
            <person name="Miao Y."/>
            <person name="Liu J."/>
            <person name="Yu Q."/>
            <person name="Li R."/>
            <person name="Liao H."/>
            <person name="Li X."/>
            <person name="Kong Y."/>
            <person name="Jiang Z."/>
            <person name="Chourrout D."/>
            <person name="Li R."/>
            <person name="Bao Z."/>
        </authorList>
    </citation>
    <scope>NUCLEOTIDE SEQUENCE [LARGE SCALE GENOMIC DNA]</scope>
    <source>
        <strain evidence="3 4">PY_sf001</strain>
    </source>
</reference>
<evidence type="ECO:0008006" key="5">
    <source>
        <dbReference type="Google" id="ProtNLM"/>
    </source>
</evidence>
<protein>
    <recommendedName>
        <fullName evidence="5">C-type lectin domain-containing protein</fullName>
    </recommendedName>
</protein>
<evidence type="ECO:0000256" key="2">
    <source>
        <dbReference type="SAM" id="SignalP"/>
    </source>
</evidence>
<organism evidence="3 4">
    <name type="scientific">Mizuhopecten yessoensis</name>
    <name type="common">Japanese scallop</name>
    <name type="synonym">Patinopecten yessoensis</name>
    <dbReference type="NCBI Taxonomy" id="6573"/>
    <lineage>
        <taxon>Eukaryota</taxon>
        <taxon>Metazoa</taxon>
        <taxon>Spiralia</taxon>
        <taxon>Lophotrochozoa</taxon>
        <taxon>Mollusca</taxon>
        <taxon>Bivalvia</taxon>
        <taxon>Autobranchia</taxon>
        <taxon>Pteriomorphia</taxon>
        <taxon>Pectinida</taxon>
        <taxon>Pectinoidea</taxon>
        <taxon>Pectinidae</taxon>
        <taxon>Mizuhopecten</taxon>
    </lineage>
</organism>
<keyword evidence="2" id="KW-0732">Signal</keyword>
<feature type="chain" id="PRO_5012826514" description="C-type lectin domain-containing protein" evidence="2">
    <location>
        <begin position="21"/>
        <end position="493"/>
    </location>
</feature>
<keyword evidence="1" id="KW-0472">Membrane</keyword>
<accession>A0A210Q5V6</accession>
<dbReference type="Proteomes" id="UP000242188">
    <property type="component" value="Unassembled WGS sequence"/>
</dbReference>
<evidence type="ECO:0000313" key="3">
    <source>
        <dbReference type="EMBL" id="OWF44126.1"/>
    </source>
</evidence>
<sequence length="493" mass="56421">MSYLTMYMCILFHMSMECSGLYVNHVSDPTTNREARRTCELVRPLDQNSRNILLEISNSLAPVPKLAWVNGYVAFTNWIEFKGCIPVDLSTIQSNLQRIPNGSNDVILFCYRRCYPSTFALYDDNCVCIDPNFRRGNRTFCQDVMLMDGIGIIGVKRHNVNACICTYSPRHENASTLTENIGYGQCLNLQHNYSNHPSIQSSNCNAKRYYFCYINQTSSYTFNSNMEQKKTFWESAMHCQNLSTYFALNYSDNLAVTLSSVVLWGSSFRRYTLHLNISDNVSSVYCAAVAPEADGSFEIVPRPCTDRLPGFCSNDANLSTVVVVFISLCVAIATCSCFTILFFRFFKRYTLNIFETKAEDVHPKTIMTKNRPEIELYVFNEVCDTPQVESSGVYNVLHQRNTSDTKSRPELYDHIPGGAANGRSDDNYDLICGQGKSIERSVESTDYDSVKYRPEMDNAHLKRHYDNFELQNDKQKTQMFSEYDHVDHILTEK</sequence>
<evidence type="ECO:0000256" key="1">
    <source>
        <dbReference type="SAM" id="Phobius"/>
    </source>
</evidence>
<feature type="transmembrane region" description="Helical" evidence="1">
    <location>
        <begin position="321"/>
        <end position="343"/>
    </location>
</feature>
<proteinExistence type="predicted"/>
<gene>
    <name evidence="3" type="ORF">KP79_PYT24297</name>
</gene>
<keyword evidence="4" id="KW-1185">Reference proteome</keyword>
<comment type="caution">
    <text evidence="3">The sequence shown here is derived from an EMBL/GenBank/DDBJ whole genome shotgun (WGS) entry which is preliminary data.</text>
</comment>
<dbReference type="EMBL" id="NEDP02004902">
    <property type="protein sequence ID" value="OWF44126.1"/>
    <property type="molecule type" value="Genomic_DNA"/>
</dbReference>